<gene>
    <name evidence="1" type="ORF">RD110_10915</name>
</gene>
<proteinExistence type="predicted"/>
<protein>
    <submittedName>
        <fullName evidence="1">Uncharacterized protein</fullName>
    </submittedName>
</protein>
<dbReference type="EMBL" id="CP019236">
    <property type="protein sequence ID" value="APW37638.1"/>
    <property type="molecule type" value="Genomic_DNA"/>
</dbReference>
<dbReference type="KEGG" id="rhy:RD110_10915"/>
<sequence>MTYQTEFTHILRMALLPGFRDHARYRAQQLESTYPGLYEAVKSELARKSSEDGAKKCLG</sequence>
<accession>A0A1P8JV76</accession>
<keyword evidence="2" id="KW-1185">Reference proteome</keyword>
<dbReference type="STRING" id="1842727.RD110_10915"/>
<evidence type="ECO:0000313" key="1">
    <source>
        <dbReference type="EMBL" id="APW37638.1"/>
    </source>
</evidence>
<reference evidence="1 2" key="1">
    <citation type="submission" date="2017-01" db="EMBL/GenBank/DDBJ databases">
        <authorList>
            <person name="Mah S.A."/>
            <person name="Swanson W.J."/>
            <person name="Moy G.W."/>
            <person name="Vacquier V.D."/>
        </authorList>
    </citation>
    <scope>NUCLEOTIDE SEQUENCE [LARGE SCALE GENOMIC DNA]</scope>
    <source>
        <strain evidence="1 2">DCY110</strain>
    </source>
</reference>
<evidence type="ECO:0000313" key="2">
    <source>
        <dbReference type="Proteomes" id="UP000186609"/>
    </source>
</evidence>
<dbReference type="Proteomes" id="UP000186609">
    <property type="component" value="Chromosome"/>
</dbReference>
<name>A0A1P8JV76_9BURK</name>
<organism evidence="1 2">
    <name type="scientific">Rhodoferax koreensis</name>
    <dbReference type="NCBI Taxonomy" id="1842727"/>
    <lineage>
        <taxon>Bacteria</taxon>
        <taxon>Pseudomonadati</taxon>
        <taxon>Pseudomonadota</taxon>
        <taxon>Betaproteobacteria</taxon>
        <taxon>Burkholderiales</taxon>
        <taxon>Comamonadaceae</taxon>
        <taxon>Rhodoferax</taxon>
    </lineage>
</organism>
<dbReference type="AlphaFoldDB" id="A0A1P8JV76"/>